<evidence type="ECO:0000313" key="3">
    <source>
        <dbReference type="EMBL" id="PTL86105.1"/>
    </source>
</evidence>
<keyword evidence="1" id="KW-1133">Transmembrane helix</keyword>
<accession>A0A2T4VWE7</accession>
<dbReference type="Pfam" id="PF00092">
    <property type="entry name" value="VWA"/>
    <property type="match status" value="1"/>
</dbReference>
<evidence type="ECO:0000313" key="4">
    <source>
        <dbReference type="Proteomes" id="UP000240811"/>
    </source>
</evidence>
<feature type="transmembrane region" description="Helical" evidence="1">
    <location>
        <begin position="26"/>
        <end position="48"/>
    </location>
</feature>
<reference evidence="4" key="1">
    <citation type="submission" date="2018-02" db="EMBL/GenBank/DDBJ databases">
        <title>Genome sequence of Candidatus Liberibacter europaeus.</title>
        <authorList>
            <person name="Frampton R.A."/>
            <person name="Thompson S.M."/>
            <person name="David C."/>
            <person name="Addison S.M."/>
            <person name="Smith G.R."/>
        </authorList>
    </citation>
    <scope>NUCLEOTIDE SEQUENCE [LARGE SCALE GENOMIC DNA]</scope>
</reference>
<keyword evidence="1" id="KW-0812">Transmembrane</keyword>
<dbReference type="Proteomes" id="UP000240811">
    <property type="component" value="Unassembled WGS sequence"/>
</dbReference>
<comment type="caution">
    <text evidence="3">The sequence shown here is derived from an EMBL/GenBank/DDBJ whole genome shotgun (WGS) entry which is preliminary data.</text>
</comment>
<evidence type="ECO:0000256" key="1">
    <source>
        <dbReference type="SAM" id="Phobius"/>
    </source>
</evidence>
<proteinExistence type="predicted"/>
<feature type="domain" description="VWFA" evidence="2">
    <location>
        <begin position="176"/>
        <end position="378"/>
    </location>
</feature>
<dbReference type="AlphaFoldDB" id="A0A2T4VWE7"/>
<dbReference type="CDD" id="cd00198">
    <property type="entry name" value="vWFA"/>
    <property type="match status" value="1"/>
</dbReference>
<protein>
    <recommendedName>
        <fullName evidence="2">VWFA domain-containing protein</fullName>
    </recommendedName>
</protein>
<sequence>MKQGYCFVIDWQIFFMVIRKFTNHNLGNFGLITAIVIPIIVVFAGFAIDTTNMFFTRFTLHKMVDRALMRTASYITSLNELPAEDKVLNTLINNLTFELQDYFSNSDTQYIIKNAGISIQKNIKLGQYNISTISYYKMPIHQINIFHWIKHQTNIIVSSHSSVIAKLGGEKVDSVKVIFVLDASSSMNDTFEKGKKSTKKKIDIMKKSVEILINRLDTTINLKDKQLVEVGAVTFNDKVKNIISIPTTIDNLKKQIKNITAGGSTNSSPAMEKGYQMISSVNGSAKESKKYIVFMTDGKNSSLGYNYSTIKTCDLAKQQGIEIFVVSLRKKEEASTINNIQLKISPFPESCASSDDNDRKHMHYAINENDMINVFNGIGQNIFQKRSVYLNK</sequence>
<dbReference type="SUPFAM" id="SSF53300">
    <property type="entry name" value="vWA-like"/>
    <property type="match status" value="1"/>
</dbReference>
<evidence type="ECO:0000259" key="2">
    <source>
        <dbReference type="PROSITE" id="PS50234"/>
    </source>
</evidence>
<dbReference type="EMBL" id="PSQJ01000010">
    <property type="protein sequence ID" value="PTL86105.1"/>
    <property type="molecule type" value="Genomic_DNA"/>
</dbReference>
<dbReference type="SMART" id="SM00327">
    <property type="entry name" value="VWA"/>
    <property type="match status" value="1"/>
</dbReference>
<dbReference type="InterPro" id="IPR002035">
    <property type="entry name" value="VWF_A"/>
</dbReference>
<gene>
    <name evidence="3" type="ORF">C4617_05520</name>
</gene>
<keyword evidence="1" id="KW-0472">Membrane</keyword>
<dbReference type="PROSITE" id="PS50234">
    <property type="entry name" value="VWFA"/>
    <property type="match status" value="1"/>
</dbReference>
<dbReference type="InterPro" id="IPR036465">
    <property type="entry name" value="vWFA_dom_sf"/>
</dbReference>
<dbReference type="Gene3D" id="3.40.50.410">
    <property type="entry name" value="von Willebrand factor, type A domain"/>
    <property type="match status" value="1"/>
</dbReference>
<name>A0A2T4VWE7_9HYPH</name>
<organism evidence="3 4">
    <name type="scientific">Candidatus Liberibacter europaeus</name>
    <dbReference type="NCBI Taxonomy" id="744859"/>
    <lineage>
        <taxon>Bacteria</taxon>
        <taxon>Pseudomonadati</taxon>
        <taxon>Pseudomonadota</taxon>
        <taxon>Alphaproteobacteria</taxon>
        <taxon>Hyphomicrobiales</taxon>
        <taxon>Rhizobiaceae</taxon>
        <taxon>Liberibacter</taxon>
    </lineage>
</organism>